<accession>A0A2K4FB93</accession>
<evidence type="ECO:0000313" key="2">
    <source>
        <dbReference type="EMBL" id="POA08632.1"/>
    </source>
</evidence>
<gene>
    <name evidence="2" type="ORF">CD039_11235</name>
</gene>
<sequence>MAKKSKMYRLSTLLNMSTVAIDTYNKFAYRSENKKLNIASVAVSTVSSIVDFYLAIKSPRKLTKIVTLASAGISVTRNVLYLINQRRNRNA</sequence>
<dbReference type="GeneID" id="98298912"/>
<organism evidence="2 3">
    <name type="scientific">Staphylococcus argensis</name>
    <dbReference type="NCBI Taxonomy" id="1607738"/>
    <lineage>
        <taxon>Bacteria</taxon>
        <taxon>Bacillati</taxon>
        <taxon>Bacillota</taxon>
        <taxon>Bacilli</taxon>
        <taxon>Bacillales</taxon>
        <taxon>Staphylococcaceae</taxon>
        <taxon>Staphylococcus</taxon>
    </lineage>
</organism>
<feature type="transmembrane region" description="Helical" evidence="1">
    <location>
        <begin position="62"/>
        <end position="83"/>
    </location>
</feature>
<keyword evidence="1" id="KW-1133">Transmembrane helix</keyword>
<dbReference type="EMBL" id="PPPX01000016">
    <property type="protein sequence ID" value="POA08632.1"/>
    <property type="molecule type" value="Genomic_DNA"/>
</dbReference>
<comment type="caution">
    <text evidence="2">The sequence shown here is derived from an EMBL/GenBank/DDBJ whole genome shotgun (WGS) entry which is preliminary data.</text>
</comment>
<dbReference type="RefSeq" id="WP_103372386.1">
    <property type="nucleotide sequence ID" value="NZ_CBCRVO010000002.1"/>
</dbReference>
<name>A0A2K4FB93_9STAP</name>
<evidence type="ECO:0000256" key="1">
    <source>
        <dbReference type="SAM" id="Phobius"/>
    </source>
</evidence>
<protein>
    <submittedName>
        <fullName evidence="2">Uncharacterized protein</fullName>
    </submittedName>
</protein>
<dbReference type="Proteomes" id="UP000242712">
    <property type="component" value="Unassembled WGS sequence"/>
</dbReference>
<proteinExistence type="predicted"/>
<keyword evidence="1" id="KW-0812">Transmembrane</keyword>
<feature type="transmembrane region" description="Helical" evidence="1">
    <location>
        <begin position="36"/>
        <end position="56"/>
    </location>
</feature>
<evidence type="ECO:0000313" key="3">
    <source>
        <dbReference type="Proteomes" id="UP000242712"/>
    </source>
</evidence>
<keyword evidence="1" id="KW-0472">Membrane</keyword>
<keyword evidence="3" id="KW-1185">Reference proteome</keyword>
<dbReference type="OrthoDB" id="2412369at2"/>
<dbReference type="AlphaFoldDB" id="A0A2K4FB93"/>
<reference evidence="2 3" key="1">
    <citation type="submission" date="2017-08" db="EMBL/GenBank/DDBJ databases">
        <title>Draft genome sequences of 64 type strains of genus Staph aureus.</title>
        <authorList>
            <person name="Cole K."/>
            <person name="Golubchik T."/>
            <person name="Russell J."/>
            <person name="Foster D."/>
            <person name="Llewelyn M."/>
            <person name="Wilson D."/>
            <person name="Crook D."/>
            <person name="Paul J."/>
        </authorList>
    </citation>
    <scope>NUCLEOTIDE SEQUENCE [LARGE SCALE GENOMIC DNA]</scope>
    <source>
        <strain evidence="2 3">DSM 29875</strain>
    </source>
</reference>